<dbReference type="PATRIC" id="fig|45073.5.peg.881"/>
<dbReference type="InterPro" id="IPR006026">
    <property type="entry name" value="Peptidase_Metallo"/>
</dbReference>
<dbReference type="GO" id="GO:0006508">
    <property type="term" value="P:proteolysis"/>
    <property type="evidence" value="ECO:0007669"/>
    <property type="project" value="UniProtKB-KW"/>
</dbReference>
<feature type="binding site" evidence="1">
    <location>
        <position position="176"/>
    </location>
    <ligand>
        <name>Zn(2+)</name>
        <dbReference type="ChEBI" id="CHEBI:29105"/>
        <note>catalytic</note>
    </ligand>
</feature>
<dbReference type="NCBIfam" id="NF045530">
    <property type="entry name" value="LegP"/>
    <property type="match status" value="1"/>
</dbReference>
<dbReference type="InterPro" id="IPR024079">
    <property type="entry name" value="MetalloPept_cat_dom_sf"/>
</dbReference>
<dbReference type="SUPFAM" id="SSF55486">
    <property type="entry name" value="Metalloproteases ('zincins'), catalytic domain"/>
    <property type="match status" value="1"/>
</dbReference>
<sequence length="266" mass="29903">MMTITKKIGISSLLFIFSIANAANLGHMIVSDPVLGSRTIVYEKINEFAVAEGDILLAKTRDLDKAGAVFRPKIGGNRWAHGVIPFEMSEDLPLMNKLAVLQAIAHWQQYTALEFVELTSKNRAEYKDYIAFIPAAGTTCSSYVGKMGGKQEINLSPRCTTMNTVHEIGHALGLWHEQSRADRANYIRIVWENIDEDHRYNFDQQLTDGKDFGEYDYLSIMHYGAYAFSKNGEKTIIPLMDNVEIGQRVKLSEKDIAAVKAMYPET</sequence>
<dbReference type="PRINTS" id="PR00480">
    <property type="entry name" value="ASTACIN"/>
</dbReference>
<feature type="chain" id="PRO_5006917265" evidence="2">
    <location>
        <begin position="23"/>
        <end position="266"/>
    </location>
</feature>
<evidence type="ECO:0000313" key="4">
    <source>
        <dbReference type="EMBL" id="KTD51989.1"/>
    </source>
</evidence>
<keyword evidence="1" id="KW-0645">Protease</keyword>
<keyword evidence="1" id="KW-0482">Metalloprotease</keyword>
<dbReference type="Proteomes" id="UP000054618">
    <property type="component" value="Unassembled WGS sequence"/>
</dbReference>
<accession>A0A0W0Y5A0</accession>
<keyword evidence="5" id="KW-1185">Reference proteome</keyword>
<reference evidence="4 5" key="1">
    <citation type="submission" date="2015-11" db="EMBL/GenBank/DDBJ databases">
        <title>Genomic analysis of 38 Legionella species identifies large and diverse effector repertoires.</title>
        <authorList>
            <person name="Burstein D."/>
            <person name="Amaro F."/>
            <person name="Zusman T."/>
            <person name="Lifshitz Z."/>
            <person name="Cohen O."/>
            <person name="Gilbert J.A."/>
            <person name="Pupko T."/>
            <person name="Shuman H.A."/>
            <person name="Segal G."/>
        </authorList>
    </citation>
    <scope>NUCLEOTIDE SEQUENCE [LARGE SCALE GENOMIC DNA]</scope>
    <source>
        <strain evidence="4 5">CDC#1442-AUS-E</strain>
    </source>
</reference>
<keyword evidence="1" id="KW-0479">Metal-binding</keyword>
<feature type="signal peptide" evidence="2">
    <location>
        <begin position="1"/>
        <end position="22"/>
    </location>
</feature>
<dbReference type="STRING" id="45073.Lqui_0833"/>
<feature type="active site" evidence="1">
    <location>
        <position position="167"/>
    </location>
</feature>
<dbReference type="GO" id="GO:0004222">
    <property type="term" value="F:metalloendopeptidase activity"/>
    <property type="evidence" value="ECO:0007669"/>
    <property type="project" value="UniProtKB-UniRule"/>
</dbReference>
<feature type="binding site" evidence="1">
    <location>
        <position position="166"/>
    </location>
    <ligand>
        <name>Zn(2+)</name>
        <dbReference type="ChEBI" id="CHEBI:29105"/>
        <note>catalytic</note>
    </ligand>
</feature>
<name>A0A0W0Y5A0_9GAMM</name>
<organism evidence="4 5">
    <name type="scientific">Legionella quinlivanii</name>
    <dbReference type="NCBI Taxonomy" id="45073"/>
    <lineage>
        <taxon>Bacteria</taxon>
        <taxon>Pseudomonadati</taxon>
        <taxon>Pseudomonadota</taxon>
        <taxon>Gammaproteobacteria</taxon>
        <taxon>Legionellales</taxon>
        <taxon>Legionellaceae</taxon>
        <taxon>Legionella</taxon>
    </lineage>
</organism>
<dbReference type="RefSeq" id="WP_269147557.1">
    <property type="nucleotide sequence ID" value="NZ_CAAAIK010000007.1"/>
</dbReference>
<dbReference type="PANTHER" id="PTHR10127">
    <property type="entry name" value="DISCOIDIN, CUB, EGF, LAMININ , AND ZINC METALLOPROTEASE DOMAIN CONTAINING"/>
    <property type="match status" value="1"/>
</dbReference>
<dbReference type="SMART" id="SM00235">
    <property type="entry name" value="ZnMc"/>
    <property type="match status" value="1"/>
</dbReference>
<comment type="caution">
    <text evidence="1">Lacks conserved residue(s) required for the propagation of feature annotation.</text>
</comment>
<evidence type="ECO:0000256" key="2">
    <source>
        <dbReference type="SAM" id="SignalP"/>
    </source>
</evidence>
<keyword evidence="1" id="KW-0862">Zinc</keyword>
<dbReference type="CDD" id="cd04280">
    <property type="entry name" value="ZnMc_astacin_like"/>
    <property type="match status" value="1"/>
</dbReference>
<dbReference type="InterPro" id="IPR034035">
    <property type="entry name" value="Astacin-like_dom"/>
</dbReference>
<dbReference type="EMBL" id="LNYS01000006">
    <property type="protein sequence ID" value="KTD51989.1"/>
    <property type="molecule type" value="Genomic_DNA"/>
</dbReference>
<dbReference type="InterPro" id="IPR001506">
    <property type="entry name" value="Peptidase_M12A"/>
</dbReference>
<comment type="caution">
    <text evidence="4">The sequence shown here is derived from an EMBL/GenBank/DDBJ whole genome shotgun (WGS) entry which is preliminary data.</text>
</comment>
<dbReference type="AlphaFoldDB" id="A0A0W0Y5A0"/>
<protein>
    <submittedName>
        <fullName evidence="4">Metalloproteinase-like protein</fullName>
    </submittedName>
</protein>
<feature type="binding site" evidence="1">
    <location>
        <position position="170"/>
    </location>
    <ligand>
        <name>Zn(2+)</name>
        <dbReference type="ChEBI" id="CHEBI:29105"/>
        <note>catalytic</note>
    </ligand>
</feature>
<keyword evidence="2" id="KW-0732">Signal</keyword>
<proteinExistence type="predicted"/>
<keyword evidence="1" id="KW-0378">Hydrolase</keyword>
<dbReference type="Pfam" id="PF01400">
    <property type="entry name" value="Astacin"/>
    <property type="match status" value="1"/>
</dbReference>
<evidence type="ECO:0000259" key="3">
    <source>
        <dbReference type="PROSITE" id="PS51864"/>
    </source>
</evidence>
<comment type="cofactor">
    <cofactor evidence="1">
        <name>Zn(2+)</name>
        <dbReference type="ChEBI" id="CHEBI:29105"/>
    </cofactor>
    <text evidence="1">Binds 1 zinc ion per subunit.</text>
</comment>
<dbReference type="Gene3D" id="3.40.390.10">
    <property type="entry name" value="Collagenase (Catalytic Domain)"/>
    <property type="match status" value="1"/>
</dbReference>
<feature type="domain" description="Peptidase M12A" evidence="3">
    <location>
        <begin position="72"/>
        <end position="266"/>
    </location>
</feature>
<dbReference type="PROSITE" id="PS51864">
    <property type="entry name" value="ASTACIN"/>
    <property type="match status" value="1"/>
</dbReference>
<evidence type="ECO:0000313" key="5">
    <source>
        <dbReference type="Proteomes" id="UP000054618"/>
    </source>
</evidence>
<gene>
    <name evidence="4" type="ORF">Lqui_0833</name>
</gene>
<evidence type="ECO:0000256" key="1">
    <source>
        <dbReference type="PROSITE-ProRule" id="PRU01211"/>
    </source>
</evidence>
<dbReference type="PANTHER" id="PTHR10127:SF850">
    <property type="entry name" value="METALLOENDOPEPTIDASE"/>
    <property type="match status" value="1"/>
</dbReference>
<dbReference type="GO" id="GO:0008270">
    <property type="term" value="F:zinc ion binding"/>
    <property type="evidence" value="ECO:0007669"/>
    <property type="project" value="UniProtKB-UniRule"/>
</dbReference>